<evidence type="ECO:0000313" key="2">
    <source>
        <dbReference type="EMBL" id="CEK96869.1"/>
    </source>
</evidence>
<organism evidence="2">
    <name type="scientific">Arion vulgaris</name>
    <dbReference type="NCBI Taxonomy" id="1028688"/>
    <lineage>
        <taxon>Eukaryota</taxon>
        <taxon>Metazoa</taxon>
        <taxon>Spiralia</taxon>
        <taxon>Lophotrochozoa</taxon>
        <taxon>Mollusca</taxon>
        <taxon>Gastropoda</taxon>
        <taxon>Heterobranchia</taxon>
        <taxon>Euthyneura</taxon>
        <taxon>Panpulmonata</taxon>
        <taxon>Eupulmonata</taxon>
        <taxon>Stylommatophora</taxon>
        <taxon>Helicina</taxon>
        <taxon>Arionoidea</taxon>
        <taxon>Arionidae</taxon>
        <taxon>Arion</taxon>
    </lineage>
</organism>
<reference evidence="2" key="1">
    <citation type="submission" date="2014-12" db="EMBL/GenBank/DDBJ databases">
        <title>Insight into the proteome of Arion vulgaris.</title>
        <authorList>
            <person name="Aradska J."/>
            <person name="Bulat T."/>
            <person name="Smidak R."/>
            <person name="Sarate P."/>
            <person name="Gangsoo J."/>
            <person name="Sialana F."/>
            <person name="Bilban M."/>
            <person name="Lubec G."/>
        </authorList>
    </citation>
    <scope>NUCLEOTIDE SEQUENCE</scope>
    <source>
        <tissue evidence="2">Skin</tissue>
    </source>
</reference>
<evidence type="ECO:0000256" key="1">
    <source>
        <dbReference type="SAM" id="MobiDB-lite"/>
    </source>
</evidence>
<name>A0A0B7BUJ3_9EUPU</name>
<protein>
    <submittedName>
        <fullName evidence="2">Uncharacterized protein</fullName>
    </submittedName>
</protein>
<accession>A0A0B7BUJ3</accession>
<dbReference type="AlphaFoldDB" id="A0A0B7BUJ3"/>
<dbReference type="EMBL" id="HACG01050004">
    <property type="protein sequence ID" value="CEK96869.1"/>
    <property type="molecule type" value="Transcribed_RNA"/>
</dbReference>
<feature type="region of interest" description="Disordered" evidence="1">
    <location>
        <begin position="1"/>
        <end position="35"/>
    </location>
</feature>
<feature type="compositionally biased region" description="Basic and acidic residues" evidence="1">
    <location>
        <begin position="1"/>
        <end position="17"/>
    </location>
</feature>
<feature type="compositionally biased region" description="Polar residues" evidence="1">
    <location>
        <begin position="24"/>
        <end position="33"/>
    </location>
</feature>
<proteinExistence type="predicted"/>
<sequence length="57" mass="6416">KTRRERSQIKQNIEKPSTDAPTKIPNSGNLSQKQWRDISVLTSARISDPSCEDTDTS</sequence>
<gene>
    <name evidence="2" type="primary">ORF213789</name>
</gene>
<feature type="non-terminal residue" evidence="2">
    <location>
        <position position="1"/>
    </location>
</feature>